<dbReference type="Gene3D" id="3.40.1620.10">
    <property type="entry name" value="YefM-like domain"/>
    <property type="match status" value="1"/>
</dbReference>
<accession>A4J2N2</accession>
<gene>
    <name evidence="1" type="ordered locus">Dred_0797</name>
</gene>
<dbReference type="eggNOG" id="ENOG5032XCU">
    <property type="taxonomic scope" value="Bacteria"/>
</dbReference>
<dbReference type="KEGG" id="drm:Dred_0797"/>
<protein>
    <recommendedName>
        <fullName evidence="3">Antitoxin of toxin-antitoxin, RelE / RelB, TA system</fullName>
    </recommendedName>
</protein>
<evidence type="ECO:0008006" key="3">
    <source>
        <dbReference type="Google" id="ProtNLM"/>
    </source>
</evidence>
<reference evidence="1 2" key="1">
    <citation type="submission" date="2007-03" db="EMBL/GenBank/DDBJ databases">
        <title>Complete sequence of Desulfotomaculum reducens MI-1.</title>
        <authorList>
            <consortium name="US DOE Joint Genome Institute"/>
            <person name="Copeland A."/>
            <person name="Lucas S."/>
            <person name="Lapidus A."/>
            <person name="Barry K."/>
            <person name="Detter J.C."/>
            <person name="Glavina del Rio T."/>
            <person name="Hammon N."/>
            <person name="Israni S."/>
            <person name="Dalin E."/>
            <person name="Tice H."/>
            <person name="Pitluck S."/>
            <person name="Sims D."/>
            <person name="Brettin T."/>
            <person name="Bruce D."/>
            <person name="Han C."/>
            <person name="Tapia R."/>
            <person name="Schmutz J."/>
            <person name="Larimer F."/>
            <person name="Land M."/>
            <person name="Hauser L."/>
            <person name="Kyrpides N."/>
            <person name="Kim E."/>
            <person name="Tebo B.M."/>
            <person name="Richardson P."/>
        </authorList>
    </citation>
    <scope>NUCLEOTIDE SEQUENCE [LARGE SCALE GENOMIC DNA]</scope>
    <source>
        <strain evidence="1 2">MI-1</strain>
    </source>
</reference>
<dbReference type="AlphaFoldDB" id="A4J2N2"/>
<name>A4J2N2_DESRM</name>
<evidence type="ECO:0000313" key="2">
    <source>
        <dbReference type="Proteomes" id="UP000001556"/>
    </source>
</evidence>
<dbReference type="Pfam" id="PF12910">
    <property type="entry name" value="PHD_like"/>
    <property type="match status" value="1"/>
</dbReference>
<dbReference type="EMBL" id="CP000612">
    <property type="protein sequence ID" value="ABO49335.1"/>
    <property type="molecule type" value="Genomic_DNA"/>
</dbReference>
<organism evidence="1 2">
    <name type="scientific">Desulforamulus reducens (strain ATCC BAA-1160 / DSM 100696 / MI-1)</name>
    <name type="common">Desulfotomaculum reducens</name>
    <dbReference type="NCBI Taxonomy" id="349161"/>
    <lineage>
        <taxon>Bacteria</taxon>
        <taxon>Bacillati</taxon>
        <taxon>Bacillota</taxon>
        <taxon>Clostridia</taxon>
        <taxon>Eubacteriales</taxon>
        <taxon>Peptococcaceae</taxon>
        <taxon>Desulforamulus</taxon>
    </lineage>
</organism>
<dbReference type="STRING" id="349161.Dred_0797"/>
<dbReference type="Proteomes" id="UP000001556">
    <property type="component" value="Chromosome"/>
</dbReference>
<dbReference type="HOGENOM" id="CLU_1774390_0_0_9"/>
<proteinExistence type="predicted"/>
<evidence type="ECO:0000313" key="1">
    <source>
        <dbReference type="EMBL" id="ABO49335.1"/>
    </source>
</evidence>
<keyword evidence="2" id="KW-1185">Reference proteome</keyword>
<dbReference type="Gene3D" id="3.30.160.620">
    <property type="match status" value="1"/>
</dbReference>
<dbReference type="InterPro" id="IPR035424">
    <property type="entry name" value="Antitoxin_RelB"/>
</dbReference>
<sequence>MHMQEVLNATEVRKEWGSFIDTVVREKPKMVKRNRDFFLAMSIKHIKTILIGYKIEAHYIEEKDGTVTATFANFDLVVNAPTQEAARRALAEELIEYAKEYFNEFQLYYNSPNRQPHFPYIMAVLLQDDLEGVIKLIA</sequence>